<dbReference type="EMBL" id="CM020618">
    <property type="protein sequence ID" value="KAK1861149.1"/>
    <property type="molecule type" value="Genomic_DNA"/>
</dbReference>
<evidence type="ECO:0000313" key="1">
    <source>
        <dbReference type="EMBL" id="KAK1861149.1"/>
    </source>
</evidence>
<evidence type="ECO:0000313" key="2">
    <source>
        <dbReference type="Proteomes" id="UP000798662"/>
    </source>
</evidence>
<protein>
    <submittedName>
        <fullName evidence="1">Uncharacterized protein</fullName>
    </submittedName>
</protein>
<gene>
    <name evidence="1" type="ORF">I4F81_003733</name>
</gene>
<reference evidence="1" key="1">
    <citation type="submission" date="2019-11" db="EMBL/GenBank/DDBJ databases">
        <title>Nori genome reveals adaptations in red seaweeds to the harsh intertidal environment.</title>
        <authorList>
            <person name="Wang D."/>
            <person name="Mao Y."/>
        </authorList>
    </citation>
    <scope>NUCLEOTIDE SEQUENCE</scope>
    <source>
        <tissue evidence="1">Gametophyte</tissue>
    </source>
</reference>
<sequence>MNDDDDGSDQDIGVDGLDGDTTSDEEWDPTQEQAYVQDARNVVTLKRAVLAANLSRLQGVSAPPGGDAASSADWSAAVAQLQQAAKDEEAAGPLDGAGEDLVAAITDAAEAVSVYCGGRAAPSEAEEVELAARAKTAAGLIGVAAAGLPRRGAATDAPPARKGRTQKCSGCGEPGHKDALATPPAATSAPAGGSAWDTERRLTRWAAARFRAGTADKATPGRRGLDGVPQHLVQALAQRVAVLRAAMPPFVAGLFPATPVKKRRWWAYVPFLLHVLNVGVESPYALIPGARAVLHGHGTLVPDRMPALLRAVSAATGVGVRGHPSRRAWPELRTGGAAVLAAIAGVGGRANRAASQLSTDGVAVTFFLSRPDTAAEAEARAVAWAKKLDGGGCARDRGGKGFASRAGVLTQLERAGLPLARVRWLQMVGGDPGRSAVLSAAPGERVATADLPARPVVAAMRAAWSRHMCLDALNRAAVALLRGAGVQDGVPAAATTPEGHPPGGSRKRAAAGAPAAGAGTGGGRSKRQARRSSPEGSDDDAAAVAPAAADGTTPPEARTYQTASPGGGHGRVRRGPQASIRRARRTQLATSVRRVLRRTRLSRWTVPRHEAEKVVRWLVHPTAAAGESASGTTLDAPLQNRVDALPRRKGCRRLAPVPGLRYSLSAAHFREASGGNFLARAWKQWRARSGTEAGTVAVAVAGLVAAAAGDGGGVAGHLPPVDLAAAHGTMRTDDDGKHLQATLE</sequence>
<accession>A0ACC3BT66</accession>
<organism evidence="1 2">
    <name type="scientific">Pyropia yezoensis</name>
    <name type="common">Susabi-nori</name>
    <name type="synonym">Porphyra yezoensis</name>
    <dbReference type="NCBI Taxonomy" id="2788"/>
    <lineage>
        <taxon>Eukaryota</taxon>
        <taxon>Rhodophyta</taxon>
        <taxon>Bangiophyceae</taxon>
        <taxon>Bangiales</taxon>
        <taxon>Bangiaceae</taxon>
        <taxon>Pyropia</taxon>
    </lineage>
</organism>
<dbReference type="Proteomes" id="UP000798662">
    <property type="component" value="Chromosome 1"/>
</dbReference>
<comment type="caution">
    <text evidence="1">The sequence shown here is derived from an EMBL/GenBank/DDBJ whole genome shotgun (WGS) entry which is preliminary data.</text>
</comment>
<name>A0ACC3BT66_PYRYE</name>
<keyword evidence="2" id="KW-1185">Reference proteome</keyword>
<proteinExistence type="predicted"/>